<dbReference type="InterPro" id="IPR011338">
    <property type="entry name" value="BamHI/BglII/BstY"/>
</dbReference>
<dbReference type="EMBL" id="CP132976">
    <property type="protein sequence ID" value="WMD19950.1"/>
    <property type="molecule type" value="Genomic_DNA"/>
</dbReference>
<dbReference type="InterPro" id="IPR011335">
    <property type="entry name" value="Restrct_endonuc-II-like"/>
</dbReference>
<dbReference type="RefSeq" id="WP_306942648.1">
    <property type="nucleotide sequence ID" value="NZ_CP132976.1"/>
</dbReference>
<keyword evidence="2" id="KW-1185">Reference proteome</keyword>
<dbReference type="Gene3D" id="3.40.91.20">
    <property type="match status" value="1"/>
</dbReference>
<dbReference type="Pfam" id="PF02923">
    <property type="entry name" value="BamHI"/>
    <property type="match status" value="1"/>
</dbReference>
<dbReference type="InterPro" id="IPR004194">
    <property type="entry name" value="Restrct_endonuc_II_BamHI"/>
</dbReference>
<sequence length="206" mass="22934">MRLMRTEHLIRSGAFATSAEGLEIVEEIRAGIAEVVWPVGAREFTINPIKNGNGVTPIKHDFVRHLASKGWRTEMRIRIGDLAPGPLDAVKTLSDGRMFAVEWETGNISSTHRAINKMALGMLRNELCGGIIVLPTRAMYPYLTDRVGNYEEIAPYFEVWRSWPHVQGLLAVIAVQHDAESDDVPLIPKGTDGMHHFGASRIRAQL</sequence>
<reference evidence="1 2" key="1">
    <citation type="submission" date="2023-08" db="EMBL/GenBank/DDBJ databases">
        <title>Achromobacter seleniivolatilans sp. nov., isolated from seleniferous soil.</title>
        <authorList>
            <person name="Zhang S."/>
            <person name="Li K."/>
            <person name="Peng J."/>
            <person name="Zhao Q."/>
            <person name="Wang H."/>
            <person name="Guo Y."/>
        </authorList>
    </citation>
    <scope>NUCLEOTIDE SEQUENCE [LARGE SCALE GENOMIC DNA]</scope>
    <source>
        <strain evidence="1 2">R39</strain>
    </source>
</reference>
<dbReference type="Proteomes" id="UP001234798">
    <property type="component" value="Chromosome"/>
</dbReference>
<accession>A0ABY9LZS0</accession>
<dbReference type="CDD" id="cd00942">
    <property type="entry name" value="BamHI-like"/>
    <property type="match status" value="1"/>
</dbReference>
<proteinExistence type="predicted"/>
<evidence type="ECO:0000313" key="1">
    <source>
        <dbReference type="EMBL" id="WMD19950.1"/>
    </source>
</evidence>
<organism evidence="1 2">
    <name type="scientific">Achromobacter seleniivolatilans</name>
    <dbReference type="NCBI Taxonomy" id="3047478"/>
    <lineage>
        <taxon>Bacteria</taxon>
        <taxon>Pseudomonadati</taxon>
        <taxon>Pseudomonadota</taxon>
        <taxon>Betaproteobacteria</taxon>
        <taxon>Burkholderiales</taxon>
        <taxon>Alcaligenaceae</taxon>
        <taxon>Achromobacter</taxon>
    </lineage>
</organism>
<name>A0ABY9LZS0_9BURK</name>
<protein>
    <recommendedName>
        <fullName evidence="3">Restriction endonuclease</fullName>
    </recommendedName>
</protein>
<dbReference type="SUPFAM" id="SSF52980">
    <property type="entry name" value="Restriction endonuclease-like"/>
    <property type="match status" value="1"/>
</dbReference>
<evidence type="ECO:0008006" key="3">
    <source>
        <dbReference type="Google" id="ProtNLM"/>
    </source>
</evidence>
<evidence type="ECO:0000313" key="2">
    <source>
        <dbReference type="Proteomes" id="UP001234798"/>
    </source>
</evidence>
<gene>
    <name evidence="1" type="ORF">RAS12_25575</name>
</gene>